<dbReference type="PANTHER" id="PTHR42886:SF29">
    <property type="entry name" value="PUMMELIG, ISOFORM A"/>
    <property type="match status" value="1"/>
</dbReference>
<dbReference type="GO" id="GO:0042171">
    <property type="term" value="F:lysophosphatidic acid acyltransferase activity"/>
    <property type="evidence" value="ECO:0007669"/>
    <property type="project" value="TreeGrafter"/>
</dbReference>
<evidence type="ECO:0000259" key="1">
    <source>
        <dbReference type="Pfam" id="PF12146"/>
    </source>
</evidence>
<dbReference type="GO" id="GO:0055088">
    <property type="term" value="P:lipid homeostasis"/>
    <property type="evidence" value="ECO:0007669"/>
    <property type="project" value="TreeGrafter"/>
</dbReference>
<dbReference type="AlphaFoldDB" id="F3KUI2"/>
<dbReference type="RefSeq" id="WP_006298184.1">
    <property type="nucleotide sequence ID" value="NZ_AEGR01000061.1"/>
</dbReference>
<comment type="caution">
    <text evidence="2">The sequence shown here is derived from an EMBL/GenBank/DDBJ whole genome shotgun (WGS) entry which is preliminary data.</text>
</comment>
<evidence type="ECO:0000313" key="2">
    <source>
        <dbReference type="EMBL" id="EGI76559.1"/>
    </source>
</evidence>
<dbReference type="STRING" id="887062.HGR_10580"/>
<dbReference type="Proteomes" id="UP000016368">
    <property type="component" value="Unassembled WGS sequence"/>
</dbReference>
<organism evidence="2 3">
    <name type="scientific">Hylemonella gracilis ATCC 19624</name>
    <dbReference type="NCBI Taxonomy" id="887062"/>
    <lineage>
        <taxon>Bacteria</taxon>
        <taxon>Pseudomonadati</taxon>
        <taxon>Pseudomonadota</taxon>
        <taxon>Betaproteobacteria</taxon>
        <taxon>Burkholderiales</taxon>
        <taxon>Comamonadaceae</taxon>
        <taxon>Hylemonella</taxon>
    </lineage>
</organism>
<dbReference type="Pfam" id="PF12146">
    <property type="entry name" value="Hydrolase_4"/>
    <property type="match status" value="1"/>
</dbReference>
<dbReference type="GO" id="GO:0052689">
    <property type="term" value="F:carboxylic ester hydrolase activity"/>
    <property type="evidence" value="ECO:0007669"/>
    <property type="project" value="TreeGrafter"/>
</dbReference>
<evidence type="ECO:0000313" key="3">
    <source>
        <dbReference type="Proteomes" id="UP000016368"/>
    </source>
</evidence>
<name>F3KUI2_9BURK</name>
<dbReference type="InterPro" id="IPR029058">
    <property type="entry name" value="AB_hydrolase_fold"/>
</dbReference>
<keyword evidence="3" id="KW-1185">Reference proteome</keyword>
<protein>
    <recommendedName>
        <fullName evidence="1">Serine aminopeptidase S33 domain-containing protein</fullName>
    </recommendedName>
</protein>
<feature type="domain" description="Serine aminopeptidase S33" evidence="1">
    <location>
        <begin position="31"/>
        <end position="137"/>
    </location>
</feature>
<sequence length="240" mass="26414">MQSVETLEFEVAYRHTVVVGDRWTPPRATRTAMLLHGGGSSTAEGFRELRTFLYVQGIETVSFDFVGHGRTGGQQSGTTLEERVQQALQVVSSQQLSPSTLTLIGFSMGAYIAAKTTAEMPVSRLCLAIPAAYSAQAYKVPFGPQFSHILRTPRSWADSDAFELIHHYTGHLLVVSAEKDNVVPPEIAQRYSCGGTDRASTVHHVVRHSGHHLIDHCAREPHARIELYSEIATLCQRDDG</sequence>
<accession>F3KUI2</accession>
<dbReference type="Gene3D" id="3.40.50.1820">
    <property type="entry name" value="alpha/beta hydrolase"/>
    <property type="match status" value="1"/>
</dbReference>
<reference evidence="2 3" key="1">
    <citation type="journal article" date="2011" name="EMBO J.">
        <title>Structural diversity of bacterial flagellar motors.</title>
        <authorList>
            <person name="Chen S."/>
            <person name="Beeby M."/>
            <person name="Murphy G.E."/>
            <person name="Leadbetter J.R."/>
            <person name="Hendrixson D.R."/>
            <person name="Briegel A."/>
            <person name="Li Z."/>
            <person name="Shi J."/>
            <person name="Tocheva E.I."/>
            <person name="Muller A."/>
            <person name="Dobro M.J."/>
            <person name="Jensen G.J."/>
        </authorList>
    </citation>
    <scope>NUCLEOTIDE SEQUENCE [LARGE SCALE GENOMIC DNA]</scope>
    <source>
        <strain evidence="2 3">ATCC 19624</strain>
    </source>
</reference>
<dbReference type="EMBL" id="AEGR01000061">
    <property type="protein sequence ID" value="EGI76559.1"/>
    <property type="molecule type" value="Genomic_DNA"/>
</dbReference>
<proteinExistence type="predicted"/>
<dbReference type="SUPFAM" id="SSF53474">
    <property type="entry name" value="alpha/beta-Hydrolases"/>
    <property type="match status" value="1"/>
</dbReference>
<dbReference type="InterPro" id="IPR022742">
    <property type="entry name" value="Hydrolase_4"/>
</dbReference>
<dbReference type="GO" id="GO:0006654">
    <property type="term" value="P:phosphatidic acid biosynthetic process"/>
    <property type="evidence" value="ECO:0007669"/>
    <property type="project" value="TreeGrafter"/>
</dbReference>
<gene>
    <name evidence="2" type="ORF">HGR_10580</name>
</gene>
<dbReference type="OrthoDB" id="6630285at2"/>
<dbReference type="PANTHER" id="PTHR42886">
    <property type="entry name" value="RE40534P-RELATED"/>
    <property type="match status" value="1"/>
</dbReference>
<dbReference type="eggNOG" id="COG1073">
    <property type="taxonomic scope" value="Bacteria"/>
</dbReference>